<keyword evidence="4" id="KW-1185">Reference proteome</keyword>
<feature type="compositionally biased region" description="Low complexity" evidence="1">
    <location>
        <begin position="81"/>
        <end position="94"/>
    </location>
</feature>
<gene>
    <name evidence="3" type="ORF">LIPSTDRAFT_108223</name>
</gene>
<dbReference type="Pfam" id="PF11204">
    <property type="entry name" value="DUF2985"/>
    <property type="match status" value="1"/>
</dbReference>
<dbReference type="PANTHER" id="PTHR35872">
    <property type="entry name" value="INTEGRAL MEMBRANE PROTEIN (AFU_ORTHOLOGUE AFUA_5G07110)"/>
    <property type="match status" value="1"/>
</dbReference>
<dbReference type="OrthoDB" id="4096174at2759"/>
<dbReference type="PANTHER" id="PTHR35872:SF1">
    <property type="entry name" value="ALPHA-L-RHAMNOSIDASE C"/>
    <property type="match status" value="1"/>
</dbReference>
<feature type="transmembrane region" description="Helical" evidence="2">
    <location>
        <begin position="281"/>
        <end position="306"/>
    </location>
</feature>
<dbReference type="STRING" id="675824.A0A1E3PUF2"/>
<reference evidence="3 4" key="1">
    <citation type="journal article" date="2016" name="Proc. Natl. Acad. Sci. U.S.A.">
        <title>Comparative genomics of biotechnologically important yeasts.</title>
        <authorList>
            <person name="Riley R."/>
            <person name="Haridas S."/>
            <person name="Wolfe K.H."/>
            <person name="Lopes M.R."/>
            <person name="Hittinger C.T."/>
            <person name="Goeker M."/>
            <person name="Salamov A.A."/>
            <person name="Wisecaver J.H."/>
            <person name="Long T.M."/>
            <person name="Calvey C.H."/>
            <person name="Aerts A.L."/>
            <person name="Barry K.W."/>
            <person name="Choi C."/>
            <person name="Clum A."/>
            <person name="Coughlan A.Y."/>
            <person name="Deshpande S."/>
            <person name="Douglass A.P."/>
            <person name="Hanson S.J."/>
            <person name="Klenk H.-P."/>
            <person name="LaButti K.M."/>
            <person name="Lapidus A."/>
            <person name="Lindquist E.A."/>
            <person name="Lipzen A.M."/>
            <person name="Meier-Kolthoff J.P."/>
            <person name="Ohm R.A."/>
            <person name="Otillar R.P."/>
            <person name="Pangilinan J.L."/>
            <person name="Peng Y."/>
            <person name="Rokas A."/>
            <person name="Rosa C.A."/>
            <person name="Scheuner C."/>
            <person name="Sibirny A.A."/>
            <person name="Slot J.C."/>
            <person name="Stielow J.B."/>
            <person name="Sun H."/>
            <person name="Kurtzman C.P."/>
            <person name="Blackwell M."/>
            <person name="Grigoriev I.V."/>
            <person name="Jeffries T.W."/>
        </authorList>
    </citation>
    <scope>NUCLEOTIDE SEQUENCE [LARGE SCALE GENOMIC DNA]</scope>
    <source>
        <strain evidence="3 4">NRRL Y-11557</strain>
    </source>
</reference>
<feature type="region of interest" description="Disordered" evidence="1">
    <location>
        <begin position="137"/>
        <end position="172"/>
    </location>
</feature>
<keyword evidence="2" id="KW-1133">Transmembrane helix</keyword>
<dbReference type="Proteomes" id="UP000094385">
    <property type="component" value="Unassembled WGS sequence"/>
</dbReference>
<protein>
    <submittedName>
        <fullName evidence="3">Uncharacterized protein</fullName>
    </submittedName>
</protein>
<dbReference type="AlphaFoldDB" id="A0A1E3PUF2"/>
<proteinExistence type="predicted"/>
<sequence>MEGNGSSNSSNKRSTSNISSRSVRFFPPLTSRLGNESDGGPLHPIPSVQEDGEDGDEGAISDRIDREGIATPQQEGDGWRLRSNSTSSSSVNRNYRGTRHLSLVSQDQLAPSYLNQTIPQAENRDIFGHIESDAIDNATNSDAANDSISPDKPTRLRAKSEPPRPSLLRRFSSFPINDDGRVRRPTLSEAGVTIVVGVTDASPHPGVMAATMMSIMVDVPGPREVLKRHASTLEQTSPVDNPKQNGGQHVSFVSEPLRRHLRVLIWAYLKMALKFILTAKGFFVTAYLCLVIAFGGMLFLILVGAAPAMNQHDGPDGTDTPGKRWIEIDSQVLNALFCITGFGLMPQRTKHLYFLIRGQLDNQERANVQLMRRYPWYVPGRNWWTLAAVLYLYELNSCFQVVMAAGMWAYNRHNRPPWLTGMSIGLGFA</sequence>
<feature type="compositionally biased region" description="Polar residues" evidence="1">
    <location>
        <begin position="137"/>
        <end position="148"/>
    </location>
</feature>
<evidence type="ECO:0000256" key="2">
    <source>
        <dbReference type="SAM" id="Phobius"/>
    </source>
</evidence>
<dbReference type="InterPro" id="IPR021369">
    <property type="entry name" value="DUF2985"/>
</dbReference>
<evidence type="ECO:0000313" key="3">
    <source>
        <dbReference type="EMBL" id="ODQ68908.1"/>
    </source>
</evidence>
<accession>A0A1E3PUF2</accession>
<keyword evidence="2" id="KW-0472">Membrane</keyword>
<keyword evidence="2" id="KW-0812">Transmembrane</keyword>
<evidence type="ECO:0000313" key="4">
    <source>
        <dbReference type="Proteomes" id="UP000094385"/>
    </source>
</evidence>
<feature type="region of interest" description="Disordered" evidence="1">
    <location>
        <begin position="1"/>
        <end position="94"/>
    </location>
</feature>
<feature type="compositionally biased region" description="Acidic residues" evidence="1">
    <location>
        <begin position="50"/>
        <end position="59"/>
    </location>
</feature>
<feature type="compositionally biased region" description="Low complexity" evidence="1">
    <location>
        <begin position="1"/>
        <end position="24"/>
    </location>
</feature>
<organism evidence="3 4">
    <name type="scientific">Lipomyces starkeyi NRRL Y-11557</name>
    <dbReference type="NCBI Taxonomy" id="675824"/>
    <lineage>
        <taxon>Eukaryota</taxon>
        <taxon>Fungi</taxon>
        <taxon>Dikarya</taxon>
        <taxon>Ascomycota</taxon>
        <taxon>Saccharomycotina</taxon>
        <taxon>Lipomycetes</taxon>
        <taxon>Lipomycetales</taxon>
        <taxon>Lipomycetaceae</taxon>
        <taxon>Lipomyces</taxon>
    </lineage>
</organism>
<name>A0A1E3PUF2_LIPST</name>
<evidence type="ECO:0000256" key="1">
    <source>
        <dbReference type="SAM" id="MobiDB-lite"/>
    </source>
</evidence>
<feature type="transmembrane region" description="Helical" evidence="2">
    <location>
        <begin position="383"/>
        <end position="410"/>
    </location>
</feature>
<feature type="compositionally biased region" description="Basic and acidic residues" evidence="1">
    <location>
        <begin position="152"/>
        <end position="162"/>
    </location>
</feature>
<dbReference type="EMBL" id="KV454307">
    <property type="protein sequence ID" value="ODQ68908.1"/>
    <property type="molecule type" value="Genomic_DNA"/>
</dbReference>